<dbReference type="OrthoDB" id="9811073at2"/>
<accession>A0A377J363</accession>
<dbReference type="PANTHER" id="PTHR11669:SF8">
    <property type="entry name" value="DNA POLYMERASE III SUBUNIT DELTA"/>
    <property type="match status" value="1"/>
</dbReference>
<evidence type="ECO:0000313" key="2">
    <source>
        <dbReference type="Proteomes" id="UP000254841"/>
    </source>
</evidence>
<name>A0A377J363_9HELI</name>
<dbReference type="NCBIfam" id="NF006296">
    <property type="entry name" value="PRK08485.1"/>
    <property type="match status" value="1"/>
</dbReference>
<sequence length="211" mass="23794">MIAEIILVNTIEEEVEHYTSTLNPSDVRVYEESEIQIKHIHDIIAQAHIATDTKTTFIIAGHSFRIEAQNALLKILEEPPAHIQFILISRNKTAFIPTIRSRCLLTDKRVKEPSKPFSLTLSTLSLESIYTYTTALAKDTQDSKIHGRQLVASLLHSVAAEGITLDEKELAMFDSALAQLENYRPKHLVCLNLLLMIYATSHKKRVANALH</sequence>
<dbReference type="RefSeq" id="WP_115011232.1">
    <property type="nucleotide sequence ID" value="NZ_UGHV01000001.1"/>
</dbReference>
<dbReference type="EMBL" id="UGHV01000001">
    <property type="protein sequence ID" value="STO96942.1"/>
    <property type="molecule type" value="Genomic_DNA"/>
</dbReference>
<organism evidence="1 2">
    <name type="scientific">Helicobacter canis</name>
    <dbReference type="NCBI Taxonomy" id="29419"/>
    <lineage>
        <taxon>Bacteria</taxon>
        <taxon>Pseudomonadati</taxon>
        <taxon>Campylobacterota</taxon>
        <taxon>Epsilonproteobacteria</taxon>
        <taxon>Campylobacterales</taxon>
        <taxon>Helicobacteraceae</taxon>
        <taxon>Helicobacter</taxon>
    </lineage>
</organism>
<dbReference type="Pfam" id="PF13177">
    <property type="entry name" value="DNA_pol3_delta2"/>
    <property type="match status" value="1"/>
</dbReference>
<gene>
    <name evidence="1" type="primary">holB</name>
    <name evidence="1" type="ORF">NCTC12410_00760</name>
</gene>
<dbReference type="GO" id="GO:0006261">
    <property type="term" value="P:DNA-templated DNA replication"/>
    <property type="evidence" value="ECO:0007669"/>
    <property type="project" value="TreeGrafter"/>
</dbReference>
<reference evidence="1 2" key="1">
    <citation type="submission" date="2018-06" db="EMBL/GenBank/DDBJ databases">
        <authorList>
            <consortium name="Pathogen Informatics"/>
            <person name="Doyle S."/>
        </authorList>
    </citation>
    <scope>NUCLEOTIDE SEQUENCE [LARGE SCALE GENOMIC DNA]</scope>
    <source>
        <strain evidence="1 2">NCTC12410</strain>
    </source>
</reference>
<dbReference type="InterPro" id="IPR027417">
    <property type="entry name" value="P-loop_NTPase"/>
</dbReference>
<dbReference type="Gene3D" id="3.40.50.300">
    <property type="entry name" value="P-loop containing nucleotide triphosphate hydrolases"/>
    <property type="match status" value="1"/>
</dbReference>
<dbReference type="PANTHER" id="PTHR11669">
    <property type="entry name" value="REPLICATION FACTOR C / DNA POLYMERASE III GAMMA-TAU SUBUNIT"/>
    <property type="match status" value="1"/>
</dbReference>
<dbReference type="Proteomes" id="UP000254841">
    <property type="component" value="Unassembled WGS sequence"/>
</dbReference>
<proteinExistence type="predicted"/>
<dbReference type="AlphaFoldDB" id="A0A377J363"/>
<dbReference type="InterPro" id="IPR050238">
    <property type="entry name" value="DNA_Rep/Repair_Clamp_Loader"/>
</dbReference>
<evidence type="ECO:0000313" key="1">
    <source>
        <dbReference type="EMBL" id="STO96942.1"/>
    </source>
</evidence>
<dbReference type="SUPFAM" id="SSF52540">
    <property type="entry name" value="P-loop containing nucleoside triphosphate hydrolases"/>
    <property type="match status" value="1"/>
</dbReference>
<protein>
    <submittedName>
        <fullName evidence="1">DNA polymerase III subunit delta</fullName>
    </submittedName>
</protein>